<organism evidence="3 4">
    <name type="scientific">Terribacillus saccharophilus</name>
    <dbReference type="NCBI Taxonomy" id="361277"/>
    <lineage>
        <taxon>Bacteria</taxon>
        <taxon>Bacillati</taxon>
        <taxon>Bacillota</taxon>
        <taxon>Bacilli</taxon>
        <taxon>Bacillales</taxon>
        <taxon>Bacillaceae</taxon>
        <taxon>Terribacillus</taxon>
    </lineage>
</organism>
<dbReference type="AlphaFoldDB" id="A0A075LKX7"/>
<dbReference type="InterPro" id="IPR032466">
    <property type="entry name" value="Metal_Hydrolase"/>
</dbReference>
<dbReference type="InterPro" id="IPR052350">
    <property type="entry name" value="Metallo-dep_Lactonases"/>
</dbReference>
<dbReference type="KEGG" id="tap:GZ22_10320"/>
<proteinExistence type="inferred from homology"/>
<dbReference type="GeneID" id="34220434"/>
<feature type="domain" description="Amidohydrolase-related" evidence="2">
    <location>
        <begin position="3"/>
        <end position="272"/>
    </location>
</feature>
<dbReference type="InterPro" id="IPR006680">
    <property type="entry name" value="Amidohydro-rel"/>
</dbReference>
<evidence type="ECO:0000313" key="4">
    <source>
        <dbReference type="Proteomes" id="UP000027980"/>
    </source>
</evidence>
<evidence type="ECO:0000313" key="3">
    <source>
        <dbReference type="EMBL" id="AIF66999.1"/>
    </source>
</evidence>
<dbReference type="EMBL" id="CP008876">
    <property type="protein sequence ID" value="AIF66999.1"/>
    <property type="molecule type" value="Genomic_DNA"/>
</dbReference>
<dbReference type="SUPFAM" id="SSF51556">
    <property type="entry name" value="Metallo-dependent hydrolases"/>
    <property type="match status" value="1"/>
</dbReference>
<dbReference type="Pfam" id="PF04909">
    <property type="entry name" value="Amidohydro_2"/>
    <property type="match status" value="1"/>
</dbReference>
<protein>
    <recommendedName>
        <fullName evidence="2">Amidohydrolase-related domain-containing protein</fullName>
    </recommendedName>
</protein>
<comment type="similarity">
    <text evidence="1">Belongs to the metallo-dependent hydrolases superfamily.</text>
</comment>
<name>A0A075LKX7_9BACI</name>
<sequence>MIIDSHQHFWRKSQEDMNRGSGSRSYSYLPDQLEPILHEHSINKTIAVQASPSLEENEFLLQIAKTRKEVIGVVGWVELDDPKALQTLDMYKEDPLFIGIRPMIQDLPSEWLLKSTVLHNLNKLADEGFPIDLQANPRHLPIIIEILEKMPHLHCVIDHIAKPPIDNGQMEPWASHMRKIAEYPNIMCKISGLVPEKVGAIWTTKSILPYVEIVLDIFGPKRIMFGSDWPVCLKSASYSEVVQLFVDTVSGQLSKNEREDVYYNNAKHFYRLEDTLQRK</sequence>
<evidence type="ECO:0000259" key="2">
    <source>
        <dbReference type="Pfam" id="PF04909"/>
    </source>
</evidence>
<dbReference type="RefSeq" id="WP_038561883.1">
    <property type="nucleotide sequence ID" value="NZ_CP008876.1"/>
</dbReference>
<dbReference type="PANTHER" id="PTHR43569:SF2">
    <property type="entry name" value="AMIDOHYDROLASE-RELATED DOMAIN-CONTAINING PROTEIN"/>
    <property type="match status" value="1"/>
</dbReference>
<dbReference type="OrthoDB" id="5450317at2"/>
<reference evidence="3 4" key="1">
    <citation type="submission" date="2014-07" db="EMBL/GenBank/DDBJ databases">
        <title>Complete genome sequence of a moderately halophilic bacterium Terribacillus aidingensis MP602, isolated from Cryptomeria fortunei in Tianmu mountain in China.</title>
        <authorList>
            <person name="Wang Y."/>
            <person name="Lu P."/>
            <person name="Zhang L."/>
        </authorList>
    </citation>
    <scope>NUCLEOTIDE SEQUENCE [LARGE SCALE GENOMIC DNA]</scope>
    <source>
        <strain evidence="3 4">MP602</strain>
    </source>
</reference>
<dbReference type="HOGENOM" id="CLU_044590_3_0_9"/>
<gene>
    <name evidence="3" type="ORF">GZ22_10320</name>
</gene>
<dbReference type="Gene3D" id="3.20.20.140">
    <property type="entry name" value="Metal-dependent hydrolases"/>
    <property type="match status" value="1"/>
</dbReference>
<accession>A0A075LKX7</accession>
<evidence type="ECO:0000256" key="1">
    <source>
        <dbReference type="ARBA" id="ARBA00038310"/>
    </source>
</evidence>
<dbReference type="Proteomes" id="UP000027980">
    <property type="component" value="Chromosome"/>
</dbReference>
<dbReference type="PANTHER" id="PTHR43569">
    <property type="entry name" value="AMIDOHYDROLASE"/>
    <property type="match status" value="1"/>
</dbReference>
<dbReference type="GO" id="GO:0016787">
    <property type="term" value="F:hydrolase activity"/>
    <property type="evidence" value="ECO:0007669"/>
    <property type="project" value="InterPro"/>
</dbReference>